<evidence type="ECO:0000259" key="17">
    <source>
        <dbReference type="PROSITE" id="PS50189"/>
    </source>
</evidence>
<evidence type="ECO:0000256" key="4">
    <source>
        <dbReference type="ARBA" id="ARBA00022473"/>
    </source>
</evidence>
<evidence type="ECO:0000256" key="6">
    <source>
        <dbReference type="ARBA" id="ARBA00022687"/>
    </source>
</evidence>
<evidence type="ECO:0000256" key="5">
    <source>
        <dbReference type="ARBA" id="ARBA00022525"/>
    </source>
</evidence>
<keyword evidence="9 14" id="KW-1015">Disulfide bond</keyword>
<dbReference type="GO" id="GO:0017147">
    <property type="term" value="F:Wnt-protein binding"/>
    <property type="evidence" value="ECO:0007669"/>
    <property type="project" value="TreeGrafter"/>
</dbReference>
<gene>
    <name evidence="18" type="ORF">DNTS_016963</name>
</gene>
<dbReference type="GO" id="GO:0048731">
    <property type="term" value="P:system development"/>
    <property type="evidence" value="ECO:0007669"/>
    <property type="project" value="UniProtKB-ARBA"/>
</dbReference>
<dbReference type="InterPro" id="IPR018933">
    <property type="entry name" value="Netrin_module_non-TIMP"/>
</dbReference>
<dbReference type="GO" id="GO:0035567">
    <property type="term" value="P:non-canonical Wnt signaling pathway"/>
    <property type="evidence" value="ECO:0007669"/>
    <property type="project" value="TreeGrafter"/>
</dbReference>
<dbReference type="CDD" id="cd03581">
    <property type="entry name" value="NTR_Sfrp3_like"/>
    <property type="match status" value="1"/>
</dbReference>
<dbReference type="FunFam" id="2.40.50.120:FF:000010">
    <property type="entry name" value="secreted frizzled-related protein 3"/>
    <property type="match status" value="1"/>
</dbReference>
<dbReference type="GO" id="GO:0005737">
    <property type="term" value="C:cytoplasm"/>
    <property type="evidence" value="ECO:0007669"/>
    <property type="project" value="TreeGrafter"/>
</dbReference>
<proteinExistence type="inferred from homology"/>
<dbReference type="Pfam" id="PF01759">
    <property type="entry name" value="NTR"/>
    <property type="match status" value="1"/>
</dbReference>
<keyword evidence="19" id="KW-1185">Reference proteome</keyword>
<keyword evidence="15" id="KW-1133">Transmembrane helix</keyword>
<dbReference type="CDD" id="cd07441">
    <property type="entry name" value="CRD_SFRP3"/>
    <property type="match status" value="1"/>
</dbReference>
<dbReference type="InterPro" id="IPR041759">
    <property type="entry name" value="SFRP3_CRD"/>
</dbReference>
<keyword evidence="8" id="KW-0221">Differentiation</keyword>
<keyword evidence="15" id="KW-0472">Membrane</keyword>
<reference evidence="18 19" key="1">
    <citation type="journal article" date="2019" name="Sci. Data">
        <title>Hybrid genome assembly and annotation of Danionella translucida.</title>
        <authorList>
            <person name="Kadobianskyi M."/>
            <person name="Schulze L."/>
            <person name="Schuelke M."/>
            <person name="Judkewitz B."/>
        </authorList>
    </citation>
    <scope>NUCLEOTIDE SEQUENCE [LARGE SCALE GENOMIC DNA]</scope>
    <source>
        <strain evidence="18 19">Bolton</strain>
    </source>
</reference>
<dbReference type="OrthoDB" id="5946121at2759"/>
<dbReference type="STRING" id="623744.A0A553RCF9"/>
<comment type="caution">
    <text evidence="14">Lacks conserved residue(s) required for the propagation of feature annotation.</text>
</comment>
<feature type="disulfide bond" evidence="14">
    <location>
        <begin position="97"/>
        <end position="158"/>
    </location>
</feature>
<dbReference type="Gene3D" id="1.10.2000.10">
    <property type="entry name" value="Frizzled cysteine-rich domain"/>
    <property type="match status" value="1"/>
</dbReference>
<feature type="domain" description="FZ" evidence="16">
    <location>
        <begin position="92"/>
        <end position="212"/>
    </location>
</feature>
<feature type="disulfide bond" evidence="14">
    <location>
        <begin position="174"/>
        <end position="198"/>
    </location>
</feature>
<protein>
    <recommendedName>
        <fullName evidence="3">Secreted frizzled-related protein 3</fullName>
    </recommendedName>
    <alternativeName>
        <fullName evidence="13">Frizzled-related protein 1</fullName>
    </alternativeName>
    <alternativeName>
        <fullName evidence="12">FrzB-1</fullName>
    </alternativeName>
</protein>
<keyword evidence="15" id="KW-0812">Transmembrane</keyword>
<evidence type="ECO:0000256" key="9">
    <source>
        <dbReference type="ARBA" id="ARBA00023157"/>
    </source>
</evidence>
<dbReference type="SMART" id="SM00643">
    <property type="entry name" value="C345C"/>
    <property type="match status" value="1"/>
</dbReference>
<comment type="caution">
    <text evidence="18">The sequence shown here is derived from an EMBL/GenBank/DDBJ whole genome shotgun (WGS) entry which is preliminary data.</text>
</comment>
<keyword evidence="5" id="KW-0964">Secreted</keyword>
<feature type="domain" description="NTR" evidence="17">
    <location>
        <begin position="255"/>
        <end position="382"/>
    </location>
</feature>
<evidence type="ECO:0000256" key="13">
    <source>
        <dbReference type="ARBA" id="ARBA00031515"/>
    </source>
</evidence>
<dbReference type="Gene3D" id="2.40.50.120">
    <property type="match status" value="1"/>
</dbReference>
<accession>A0A553RCF9</accession>
<dbReference type="InterPro" id="IPR001134">
    <property type="entry name" value="Netrin_domain"/>
</dbReference>
<dbReference type="GO" id="GO:0060070">
    <property type="term" value="P:canonical Wnt signaling pathway"/>
    <property type="evidence" value="ECO:0007669"/>
    <property type="project" value="TreeGrafter"/>
</dbReference>
<evidence type="ECO:0000256" key="11">
    <source>
        <dbReference type="ARBA" id="ARBA00025169"/>
    </source>
</evidence>
<dbReference type="InterPro" id="IPR035813">
    <property type="entry name" value="NTR_Sfrp3"/>
</dbReference>
<evidence type="ECO:0000313" key="18">
    <source>
        <dbReference type="EMBL" id="TRY99867.1"/>
    </source>
</evidence>
<dbReference type="GO" id="GO:0045595">
    <property type="term" value="P:regulation of cell differentiation"/>
    <property type="evidence" value="ECO:0007669"/>
    <property type="project" value="UniProtKB-ARBA"/>
</dbReference>
<evidence type="ECO:0000259" key="16">
    <source>
        <dbReference type="PROSITE" id="PS50038"/>
    </source>
</evidence>
<evidence type="ECO:0000313" key="19">
    <source>
        <dbReference type="Proteomes" id="UP000316079"/>
    </source>
</evidence>
<keyword evidence="7" id="KW-0732">Signal</keyword>
<dbReference type="InterPro" id="IPR036790">
    <property type="entry name" value="Frizzled_dom_sf"/>
</dbReference>
<evidence type="ECO:0000256" key="1">
    <source>
        <dbReference type="ARBA" id="ARBA00004613"/>
    </source>
</evidence>
<feature type="transmembrane region" description="Helical" evidence="15">
    <location>
        <begin position="71"/>
        <end position="88"/>
    </location>
</feature>
<dbReference type="PANTHER" id="PTHR11309">
    <property type="entry name" value="FRIZZLED"/>
    <property type="match status" value="1"/>
</dbReference>
<dbReference type="GO" id="GO:0090090">
    <property type="term" value="P:negative regulation of canonical Wnt signaling pathway"/>
    <property type="evidence" value="ECO:0007669"/>
    <property type="project" value="UniProtKB-ARBA"/>
</dbReference>
<keyword evidence="4" id="KW-0217">Developmental protein</keyword>
<dbReference type="SUPFAM" id="SSF50242">
    <property type="entry name" value="TIMP-like"/>
    <property type="match status" value="1"/>
</dbReference>
<evidence type="ECO:0000256" key="2">
    <source>
        <dbReference type="ARBA" id="ARBA00010054"/>
    </source>
</evidence>
<evidence type="ECO:0000256" key="8">
    <source>
        <dbReference type="ARBA" id="ARBA00022782"/>
    </source>
</evidence>
<evidence type="ECO:0000256" key="7">
    <source>
        <dbReference type="ARBA" id="ARBA00022729"/>
    </source>
</evidence>
<dbReference type="InterPro" id="IPR020067">
    <property type="entry name" value="Frizzled_dom"/>
</dbReference>
<sequence>MEEDRSRRREIISSHLSLEDERLFSLSLTASQCDGISLKNFLLGSFYAKGSRSSACLSLNLQTKQKKKTMFSYEMFICVLAFACLLEIPRRTGAASCEPIRIPMCRSMPWNMTKMPNHLHHSTQANAVLAIEQFEGLLGTGCSPDLLFFLCAMYAPICTIDFQHDPIKPCKSVCERAKRGCEPVMKRYNHTWPESLACDELPVYDRGVCISPEAIVKAEGPDNPYYQDPTKCNPGNPDFPMDSQNANCKGANDRCRCKSLRLVQKTYSKNNYNYVIRARVKEIRSRNHDLSAVVEVRDVLKSSLVHIPRDTVTLYYNSGCLCPPLAANEEYIIMGYENEERSRNYNVAHRLLLIDGSIAQKWKDKMARKVKRWDQILRKSRRSLQSQSSRKPHGQA</sequence>
<evidence type="ECO:0000256" key="12">
    <source>
        <dbReference type="ARBA" id="ARBA00029575"/>
    </source>
</evidence>
<evidence type="ECO:0000256" key="10">
    <source>
        <dbReference type="ARBA" id="ARBA00023180"/>
    </source>
</evidence>
<evidence type="ECO:0000256" key="14">
    <source>
        <dbReference type="PROSITE-ProRule" id="PRU00090"/>
    </source>
</evidence>
<evidence type="ECO:0000256" key="3">
    <source>
        <dbReference type="ARBA" id="ARBA00020513"/>
    </source>
</evidence>
<dbReference type="PROSITE" id="PS50038">
    <property type="entry name" value="FZ"/>
    <property type="match status" value="1"/>
</dbReference>
<comment type="function">
    <text evidence="11">Soluble frizzled-related proteins (sFRPS) function as modulators of Wnt signaling through direct interaction with Wnts. They have a role in regulating cell growth and differentiation in specific cell types. SFRP3/FRZB appears to be involved in limb skeletogenesis. Antagonist of Wnt8 signaling. Regulates chondrocyte maturation and long bone development.</text>
</comment>
<dbReference type="InterPro" id="IPR008993">
    <property type="entry name" value="TIMP-like_OB-fold"/>
</dbReference>
<dbReference type="GO" id="GO:0005615">
    <property type="term" value="C:extracellular space"/>
    <property type="evidence" value="ECO:0007669"/>
    <property type="project" value="TreeGrafter"/>
</dbReference>
<dbReference type="PROSITE" id="PS50189">
    <property type="entry name" value="NTR"/>
    <property type="match status" value="1"/>
</dbReference>
<name>A0A553RCF9_9TELE</name>
<dbReference type="InterPro" id="IPR015526">
    <property type="entry name" value="Frizzled/SFRP"/>
</dbReference>
<dbReference type="FunFam" id="1.10.2000.10:FF:000005">
    <property type="entry name" value="secreted frizzled-related protein 4"/>
    <property type="match status" value="1"/>
</dbReference>
<organism evidence="18 19">
    <name type="scientific">Danionella cerebrum</name>
    <dbReference type="NCBI Taxonomy" id="2873325"/>
    <lineage>
        <taxon>Eukaryota</taxon>
        <taxon>Metazoa</taxon>
        <taxon>Chordata</taxon>
        <taxon>Craniata</taxon>
        <taxon>Vertebrata</taxon>
        <taxon>Euteleostomi</taxon>
        <taxon>Actinopterygii</taxon>
        <taxon>Neopterygii</taxon>
        <taxon>Teleostei</taxon>
        <taxon>Ostariophysi</taxon>
        <taxon>Cypriniformes</taxon>
        <taxon>Danionidae</taxon>
        <taxon>Danioninae</taxon>
        <taxon>Danionella</taxon>
    </lineage>
</organism>
<dbReference type="AlphaFoldDB" id="A0A553RCF9"/>
<evidence type="ECO:0000256" key="15">
    <source>
        <dbReference type="SAM" id="Phobius"/>
    </source>
</evidence>
<comment type="similarity">
    <text evidence="2">Belongs to the secreted frizzled-related protein (sFRP) family.</text>
</comment>
<feature type="disulfide bond" evidence="14">
    <location>
        <begin position="105"/>
        <end position="151"/>
    </location>
</feature>
<dbReference type="Pfam" id="PF01392">
    <property type="entry name" value="Fz"/>
    <property type="match status" value="1"/>
</dbReference>
<dbReference type="EMBL" id="SRMA01025036">
    <property type="protein sequence ID" value="TRY99867.1"/>
    <property type="molecule type" value="Genomic_DNA"/>
</dbReference>
<dbReference type="GO" id="GO:0030154">
    <property type="term" value="P:cell differentiation"/>
    <property type="evidence" value="ECO:0007669"/>
    <property type="project" value="UniProtKB-KW"/>
</dbReference>
<comment type="subcellular location">
    <subcellularLocation>
        <location evidence="1">Secreted</location>
    </subcellularLocation>
</comment>
<dbReference type="SUPFAM" id="SSF63501">
    <property type="entry name" value="Frizzled cysteine-rich domain"/>
    <property type="match status" value="1"/>
</dbReference>
<keyword evidence="6" id="KW-0879">Wnt signaling pathway</keyword>
<dbReference type="Proteomes" id="UP000316079">
    <property type="component" value="Unassembled WGS sequence"/>
</dbReference>
<dbReference type="PANTHER" id="PTHR11309:SF97">
    <property type="entry name" value="SECRETED FRIZZLED-RELATED PROTEIN 3"/>
    <property type="match status" value="1"/>
</dbReference>
<dbReference type="SMART" id="SM00063">
    <property type="entry name" value="FRI"/>
    <property type="match status" value="1"/>
</dbReference>
<keyword evidence="10" id="KW-0325">Glycoprotein</keyword>